<dbReference type="RefSeq" id="WP_332289234.1">
    <property type="nucleotide sequence ID" value="NZ_JAZIBG010000024.1"/>
</dbReference>
<dbReference type="Pfam" id="PF01261">
    <property type="entry name" value="AP_endonuc_2"/>
    <property type="match status" value="1"/>
</dbReference>
<evidence type="ECO:0000259" key="1">
    <source>
        <dbReference type="Pfam" id="PF01261"/>
    </source>
</evidence>
<keyword evidence="3" id="KW-1185">Reference proteome</keyword>
<reference evidence="2 3" key="1">
    <citation type="submission" date="2024-02" db="EMBL/GenBank/DDBJ databases">
        <title>Genome sequence of Aquincola sp. MAHUQ-54.</title>
        <authorList>
            <person name="Huq M.A."/>
        </authorList>
    </citation>
    <scope>NUCLEOTIDE SEQUENCE [LARGE SCALE GENOMIC DNA]</scope>
    <source>
        <strain evidence="2 3">MAHUQ-54</strain>
    </source>
</reference>
<organism evidence="2 3">
    <name type="scientific">Aquincola agrisoli</name>
    <dbReference type="NCBI Taxonomy" id="3119538"/>
    <lineage>
        <taxon>Bacteria</taxon>
        <taxon>Pseudomonadati</taxon>
        <taxon>Pseudomonadota</taxon>
        <taxon>Betaproteobacteria</taxon>
        <taxon>Burkholderiales</taxon>
        <taxon>Sphaerotilaceae</taxon>
        <taxon>Aquincola</taxon>
    </lineage>
</organism>
<sequence>MERRSFLSAAAAAATAFTAKEVAFPTEALAQAQPAQQLVTQIWSRHLQWVGTQAQQVADPYGTGVKVGEACRAAGYAAVDLTVRNDGHVHPSNVATHLPAMLNGIRSTGAICDHIGVNFAPPADPANTAWIASQFVHEILSVAGAHGIKKYRFNNSGAATFPANTFGNQITAVLDGVRLNHRRLAAINAQYGKLCGVAHTHGNNIGTTVSTYAYAMQGIDPNLIGINLAIGHVATAAPGSAWQMAIRQNMPYIKCTAVEDLRATINETTGALSIGRVQPPGATGTGGGVINWATFYSLLRLGGYSGAAESQIEYTITGANGTSVSLNSAFFADHAQFTSGNLTPAVMIAAMKQDSDFIRQRALAGGWTAEQII</sequence>
<dbReference type="EMBL" id="JAZIBG010000024">
    <property type="protein sequence ID" value="MEF7614266.1"/>
    <property type="molecule type" value="Genomic_DNA"/>
</dbReference>
<dbReference type="PROSITE" id="PS51318">
    <property type="entry name" value="TAT"/>
    <property type="match status" value="1"/>
</dbReference>
<dbReference type="AlphaFoldDB" id="A0AAW9Q5N2"/>
<dbReference type="Proteomes" id="UP001336250">
    <property type="component" value="Unassembled WGS sequence"/>
</dbReference>
<evidence type="ECO:0000313" key="3">
    <source>
        <dbReference type="Proteomes" id="UP001336250"/>
    </source>
</evidence>
<gene>
    <name evidence="2" type="ORF">V4F39_10130</name>
</gene>
<name>A0AAW9Q5N2_9BURK</name>
<dbReference type="InterPro" id="IPR036237">
    <property type="entry name" value="Xyl_isomerase-like_sf"/>
</dbReference>
<proteinExistence type="predicted"/>
<dbReference type="InterPro" id="IPR006311">
    <property type="entry name" value="TAT_signal"/>
</dbReference>
<dbReference type="SUPFAM" id="SSF51658">
    <property type="entry name" value="Xylose isomerase-like"/>
    <property type="match status" value="1"/>
</dbReference>
<accession>A0AAW9Q5N2</accession>
<feature type="domain" description="Xylose isomerase-like TIM barrel" evidence="1">
    <location>
        <begin position="70"/>
        <end position="308"/>
    </location>
</feature>
<comment type="caution">
    <text evidence="2">The sequence shown here is derived from an EMBL/GenBank/DDBJ whole genome shotgun (WGS) entry which is preliminary data.</text>
</comment>
<dbReference type="InterPro" id="IPR013022">
    <property type="entry name" value="Xyl_isomerase-like_TIM-brl"/>
</dbReference>
<protein>
    <submittedName>
        <fullName evidence="2">TIM barrel protein</fullName>
    </submittedName>
</protein>
<evidence type="ECO:0000313" key="2">
    <source>
        <dbReference type="EMBL" id="MEF7614266.1"/>
    </source>
</evidence>
<dbReference type="Gene3D" id="3.20.20.150">
    <property type="entry name" value="Divalent-metal-dependent TIM barrel enzymes"/>
    <property type="match status" value="1"/>
</dbReference>